<dbReference type="AlphaFoldDB" id="A0A064CBP8"/>
<dbReference type="SUPFAM" id="SSF48208">
    <property type="entry name" value="Six-hairpin glycosidases"/>
    <property type="match status" value="1"/>
</dbReference>
<keyword evidence="4" id="KW-1185">Reference proteome</keyword>
<dbReference type="Pfam" id="PF19291">
    <property type="entry name" value="TREH_N"/>
    <property type="match status" value="1"/>
</dbReference>
<proteinExistence type="predicted"/>
<dbReference type="Proteomes" id="UP000022835">
    <property type="component" value="Unassembled WGS sequence"/>
</dbReference>
<evidence type="ECO:0000259" key="2">
    <source>
        <dbReference type="Pfam" id="PF19291"/>
    </source>
</evidence>
<feature type="domain" description="Trehalase-like N-terminal" evidence="2">
    <location>
        <begin position="13"/>
        <end position="143"/>
    </location>
</feature>
<accession>A0A064CBP8</accession>
<dbReference type="InterPro" id="IPR012341">
    <property type="entry name" value="6hp_glycosidase-like_sf"/>
</dbReference>
<organism evidence="3 4">
    <name type="scientific">Mycolicibacterium aromaticivorans JS19b1 = JCM 16368</name>
    <dbReference type="NCBI Taxonomy" id="1440774"/>
    <lineage>
        <taxon>Bacteria</taxon>
        <taxon>Bacillati</taxon>
        <taxon>Actinomycetota</taxon>
        <taxon>Actinomycetes</taxon>
        <taxon>Mycobacteriales</taxon>
        <taxon>Mycobacteriaceae</taxon>
        <taxon>Mycolicibacterium</taxon>
    </lineage>
</organism>
<dbReference type="GO" id="GO:0005993">
    <property type="term" value="P:trehalose catabolic process"/>
    <property type="evidence" value="ECO:0007669"/>
    <property type="project" value="TreeGrafter"/>
</dbReference>
<evidence type="ECO:0000313" key="4">
    <source>
        <dbReference type="Proteomes" id="UP000022835"/>
    </source>
</evidence>
<dbReference type="Gene3D" id="1.50.10.10">
    <property type="match status" value="1"/>
</dbReference>
<feature type="domain" description="GH15-like" evidence="1">
    <location>
        <begin position="241"/>
        <end position="575"/>
    </location>
</feature>
<dbReference type="STRING" id="1440774.Y900_002055"/>
<dbReference type="InterPro" id="IPR011613">
    <property type="entry name" value="GH15-like"/>
</dbReference>
<dbReference type="eggNOG" id="COG3387">
    <property type="taxonomic scope" value="Bacteria"/>
</dbReference>
<protein>
    <submittedName>
        <fullName evidence="3">Glycoside hydrolase</fullName>
    </submittedName>
</protein>
<dbReference type="PANTHER" id="PTHR31616">
    <property type="entry name" value="TREHALASE"/>
    <property type="match status" value="1"/>
</dbReference>
<evidence type="ECO:0000313" key="3">
    <source>
        <dbReference type="EMBL" id="KDE97750.1"/>
    </source>
</evidence>
<dbReference type="EMBL" id="JALN02000001">
    <property type="protein sequence ID" value="KDE97750.1"/>
    <property type="molecule type" value="Genomic_DNA"/>
</dbReference>
<dbReference type="RefSeq" id="WP_051659827.1">
    <property type="nucleotide sequence ID" value="NZ_JALN02000001.1"/>
</dbReference>
<reference evidence="3" key="1">
    <citation type="submission" date="2014-05" db="EMBL/GenBank/DDBJ databases">
        <title>Genome sequence of Mycobacterium aromaticivorans strain JS19b1T (= DSM 45407T).</title>
        <authorList>
            <person name="Kwak Y."/>
            <person name="Park G.-S."/>
            <person name="Li Q.X."/>
            <person name="Lee S.-E."/>
            <person name="Shin J.-H."/>
        </authorList>
    </citation>
    <scope>NUCLEOTIDE SEQUENCE [LARGE SCALE GENOMIC DNA]</scope>
    <source>
        <strain evidence="3">JS19b1</strain>
    </source>
</reference>
<keyword evidence="3" id="KW-0378">Hydrolase</keyword>
<name>A0A064CBP8_9MYCO</name>
<dbReference type="Pfam" id="PF00723">
    <property type="entry name" value="Glyco_hydro_15"/>
    <property type="match status" value="1"/>
</dbReference>
<gene>
    <name evidence="3" type="ORF">Y900_002055</name>
</gene>
<comment type="caution">
    <text evidence="3">The sequence shown here is derived from an EMBL/GenBank/DDBJ whole genome shotgun (WGS) entry which is preliminary data.</text>
</comment>
<dbReference type="InterPro" id="IPR008928">
    <property type="entry name" value="6-hairpin_glycosidase_sf"/>
</dbReference>
<sequence>MTATIPEPHVLREYALLADGQRGALIGPRGDIAWMCAPRWADDAVFSSLIGGNSVWALTPVARFVWGGHYEDGTLIWRSRWVSTEGIVECREALAYPGDAHRAVLMRRVMAIRGEARLDMNFRPAAGFGHDQMTHLTRDEQGCWHAIAGDLRIRVSGAPGATPAHGDGGSALHARLVVPEGGTHDLVVEISDQPAEGRLPNPDMLWESTENSWRRAVPAMHASNARRDARHAYAVLRGLTTPAGGMVAAATTSLPERAEQGRNYDYRYVWIRDQCYAGQAVAVDGPHPLMDDAVAFVTDRLLADGPQLRPAYTIDGGVVPNQRSLHLPGYPGGSDILGNHANCQFQLDALGEALLLFAAAARHDHLHTDAYNATVAAVGAIAQRWQQPDAGIWELDNRHWTHSRLICVAGLRAIAGQVGGRDGGRWSGLADAILASTDDCVHPSGRWQRAPDDSRMDAALLTPALRGALPARDPRSLATVAALSADLVDDQFVYRFRHDDRPLAAAEGAFLLCGFWAALAHHQLGDEVTAMRYFERNRAACGPPGLLCEEYDVEQRQLRGNLPQAFVHALLLETSLTLGHPSGGQVSGEDSGHPIQALKESL</sequence>
<dbReference type="GO" id="GO:0015927">
    <property type="term" value="F:trehalase activity"/>
    <property type="evidence" value="ECO:0007669"/>
    <property type="project" value="TreeGrafter"/>
</dbReference>
<dbReference type="InterPro" id="IPR045582">
    <property type="entry name" value="Trehalase-like_N"/>
</dbReference>
<dbReference type="PANTHER" id="PTHR31616:SF10">
    <property type="entry name" value="TREHALASE"/>
    <property type="match status" value="1"/>
</dbReference>
<evidence type="ECO:0000259" key="1">
    <source>
        <dbReference type="Pfam" id="PF00723"/>
    </source>
</evidence>